<dbReference type="EMBL" id="CAJVPK010000555">
    <property type="protein sequence ID" value="CAG8525846.1"/>
    <property type="molecule type" value="Genomic_DNA"/>
</dbReference>
<gene>
    <name evidence="1" type="ORF">DEBURN_LOCUS5896</name>
</gene>
<evidence type="ECO:0000313" key="1">
    <source>
        <dbReference type="EMBL" id="CAG8525846.1"/>
    </source>
</evidence>
<organism evidence="1 2">
    <name type="scientific">Diversispora eburnea</name>
    <dbReference type="NCBI Taxonomy" id="1213867"/>
    <lineage>
        <taxon>Eukaryota</taxon>
        <taxon>Fungi</taxon>
        <taxon>Fungi incertae sedis</taxon>
        <taxon>Mucoromycota</taxon>
        <taxon>Glomeromycotina</taxon>
        <taxon>Glomeromycetes</taxon>
        <taxon>Diversisporales</taxon>
        <taxon>Diversisporaceae</taxon>
        <taxon>Diversispora</taxon>
    </lineage>
</organism>
<reference evidence="1" key="1">
    <citation type="submission" date="2021-06" db="EMBL/GenBank/DDBJ databases">
        <authorList>
            <person name="Kallberg Y."/>
            <person name="Tangrot J."/>
            <person name="Rosling A."/>
        </authorList>
    </citation>
    <scope>NUCLEOTIDE SEQUENCE</scope>
    <source>
        <strain evidence="1">AZ414A</strain>
    </source>
</reference>
<comment type="caution">
    <text evidence="1">The sequence shown here is derived from an EMBL/GenBank/DDBJ whole genome shotgun (WGS) entry which is preliminary data.</text>
</comment>
<keyword evidence="2" id="KW-1185">Reference proteome</keyword>
<sequence length="196" mass="23357">NTYHIVSSSIIRMRSPYIDFLAAGQREKIISLVEFPLDPFIFELNFGVIIWYQTIDNFVANNYWKSIFVEKPRSFIRNKNESINFHPSISYLIFNNSNSLSKQWDWSMLPFLLEQYLNLESKFSNNASQEFQSVDGSRWLTLLRPYSIIKSDELENEISINITRQLMEIREDINNYEEIILRRFLCSKLATWFLVL</sequence>
<protein>
    <submittedName>
        <fullName evidence="1">6534_t:CDS:1</fullName>
    </submittedName>
</protein>
<dbReference type="Proteomes" id="UP000789706">
    <property type="component" value="Unassembled WGS sequence"/>
</dbReference>
<evidence type="ECO:0000313" key="2">
    <source>
        <dbReference type="Proteomes" id="UP000789706"/>
    </source>
</evidence>
<feature type="non-terminal residue" evidence="1">
    <location>
        <position position="196"/>
    </location>
</feature>
<accession>A0A9N9FCE0</accession>
<name>A0A9N9FCE0_9GLOM</name>
<proteinExistence type="predicted"/>
<dbReference type="AlphaFoldDB" id="A0A9N9FCE0"/>